<dbReference type="EC" id="2.1.1.199" evidence="6"/>
<feature type="binding site" evidence="6">
    <location>
        <position position="53"/>
    </location>
    <ligand>
        <name>S-adenosyl-L-methionine</name>
        <dbReference type="ChEBI" id="CHEBI:59789"/>
    </ligand>
</feature>
<keyword evidence="3 6" id="KW-0489">Methyltransferase</keyword>
<comment type="catalytic activity">
    <reaction evidence="6">
        <text>cytidine(1402) in 16S rRNA + S-adenosyl-L-methionine = N(4)-methylcytidine(1402) in 16S rRNA + S-adenosyl-L-homocysteine + H(+)</text>
        <dbReference type="Rhea" id="RHEA:42928"/>
        <dbReference type="Rhea" id="RHEA-COMP:10286"/>
        <dbReference type="Rhea" id="RHEA-COMP:10287"/>
        <dbReference type="ChEBI" id="CHEBI:15378"/>
        <dbReference type="ChEBI" id="CHEBI:57856"/>
        <dbReference type="ChEBI" id="CHEBI:59789"/>
        <dbReference type="ChEBI" id="CHEBI:74506"/>
        <dbReference type="ChEBI" id="CHEBI:82748"/>
        <dbReference type="EC" id="2.1.1.199"/>
    </reaction>
</comment>
<dbReference type="InterPro" id="IPR023397">
    <property type="entry name" value="SAM-dep_MeTrfase_MraW_recog"/>
</dbReference>
<dbReference type="NCBIfam" id="TIGR00006">
    <property type="entry name" value="16S rRNA (cytosine(1402)-N(4))-methyltransferase RsmH"/>
    <property type="match status" value="1"/>
</dbReference>
<dbReference type="InterPro" id="IPR029063">
    <property type="entry name" value="SAM-dependent_MTases_sf"/>
</dbReference>
<evidence type="ECO:0000256" key="4">
    <source>
        <dbReference type="ARBA" id="ARBA00022679"/>
    </source>
</evidence>
<dbReference type="Gene3D" id="3.40.50.150">
    <property type="entry name" value="Vaccinia Virus protein VP39"/>
    <property type="match status" value="1"/>
</dbReference>
<accession>A0A1G2D2R8</accession>
<keyword evidence="2 6" id="KW-0698">rRNA processing</keyword>
<evidence type="ECO:0000313" key="7">
    <source>
        <dbReference type="EMBL" id="OGZ07028.1"/>
    </source>
</evidence>
<name>A0A1G2D2R8_9BACT</name>
<evidence type="ECO:0000256" key="1">
    <source>
        <dbReference type="ARBA" id="ARBA00010396"/>
    </source>
</evidence>
<evidence type="ECO:0000256" key="3">
    <source>
        <dbReference type="ARBA" id="ARBA00022603"/>
    </source>
</evidence>
<feature type="binding site" evidence="6">
    <location>
        <begin position="33"/>
        <end position="35"/>
    </location>
    <ligand>
        <name>S-adenosyl-L-methionine</name>
        <dbReference type="ChEBI" id="CHEBI:59789"/>
    </ligand>
</feature>
<sequence length="300" mass="33430">MSMAHRTVLLHETIESLKLKAGDVVLDATFGGGGHSRALAQLVGAKGRLIAFDADRSVFTPELTEELTRLTRFTQVVANFRDLAGELAMLEVQKIDGAIFDLGLSSTQLEESGRGFSFQRDEPLHMTFKANPEEGDVTAEIILNRWSEENIAVILRGFGEERYARSIAKAIVAARKSGPLRRTGELVEVIHQATPSRYHHGRTHFATRTFQALRMAANDELGAIEQALRGILPFLAKGARIAVIAFHSVEDRLVKRLFREFEANDHMVKRVTKKPIVPSESELKENPRARSAKLRVVEKI</sequence>
<dbReference type="EMBL" id="MHLL01000072">
    <property type="protein sequence ID" value="OGZ07028.1"/>
    <property type="molecule type" value="Genomic_DNA"/>
</dbReference>
<dbReference type="SUPFAM" id="SSF81799">
    <property type="entry name" value="Putative methyltransferase TM0872, insert domain"/>
    <property type="match status" value="1"/>
</dbReference>
<comment type="subcellular location">
    <subcellularLocation>
        <location evidence="6">Cytoplasm</location>
    </subcellularLocation>
</comment>
<feature type="binding site" evidence="6">
    <location>
        <position position="101"/>
    </location>
    <ligand>
        <name>S-adenosyl-L-methionine</name>
        <dbReference type="ChEBI" id="CHEBI:59789"/>
    </ligand>
</feature>
<keyword evidence="4 6" id="KW-0808">Transferase</keyword>
<feature type="binding site" evidence="6">
    <location>
        <position position="108"/>
    </location>
    <ligand>
        <name>S-adenosyl-L-methionine</name>
        <dbReference type="ChEBI" id="CHEBI:59789"/>
    </ligand>
</feature>
<comment type="caution">
    <text evidence="7">The sequence shown here is derived from an EMBL/GenBank/DDBJ whole genome shotgun (WGS) entry which is preliminary data.</text>
</comment>
<feature type="binding site" evidence="6">
    <location>
        <position position="80"/>
    </location>
    <ligand>
        <name>S-adenosyl-L-methionine</name>
        <dbReference type="ChEBI" id="CHEBI:59789"/>
    </ligand>
</feature>
<dbReference type="Gene3D" id="1.10.150.170">
    <property type="entry name" value="Putative methyltransferase TM0872, insert domain"/>
    <property type="match status" value="1"/>
</dbReference>
<gene>
    <name evidence="6" type="primary">rsmH</name>
    <name evidence="7" type="ORF">A3D65_06695</name>
</gene>
<dbReference type="SUPFAM" id="SSF53335">
    <property type="entry name" value="S-adenosyl-L-methionine-dependent methyltransferases"/>
    <property type="match status" value="1"/>
</dbReference>
<dbReference type="GO" id="GO:0071424">
    <property type="term" value="F:rRNA (cytosine-N4-)-methyltransferase activity"/>
    <property type="evidence" value="ECO:0007669"/>
    <property type="project" value="UniProtKB-UniRule"/>
</dbReference>
<dbReference type="HAMAP" id="MF_01007">
    <property type="entry name" value="16SrRNA_methyltr_H"/>
    <property type="match status" value="1"/>
</dbReference>
<dbReference type="PANTHER" id="PTHR11265:SF0">
    <property type="entry name" value="12S RRNA N4-METHYLCYTIDINE METHYLTRANSFERASE"/>
    <property type="match status" value="1"/>
</dbReference>
<comment type="function">
    <text evidence="6">Specifically methylates the N4 position of cytidine in position 1402 (C1402) of 16S rRNA.</text>
</comment>
<dbReference type="InterPro" id="IPR002903">
    <property type="entry name" value="RsmH"/>
</dbReference>
<reference evidence="7 8" key="1">
    <citation type="journal article" date="2016" name="Nat. Commun.">
        <title>Thousands of microbial genomes shed light on interconnected biogeochemical processes in an aquifer system.</title>
        <authorList>
            <person name="Anantharaman K."/>
            <person name="Brown C.T."/>
            <person name="Hug L.A."/>
            <person name="Sharon I."/>
            <person name="Castelle C.J."/>
            <person name="Probst A.J."/>
            <person name="Thomas B.C."/>
            <person name="Singh A."/>
            <person name="Wilkins M.J."/>
            <person name="Karaoz U."/>
            <person name="Brodie E.L."/>
            <person name="Williams K.H."/>
            <person name="Hubbard S.S."/>
            <person name="Banfield J.F."/>
        </authorList>
    </citation>
    <scope>NUCLEOTIDE SEQUENCE [LARGE SCALE GENOMIC DNA]</scope>
</reference>
<protein>
    <recommendedName>
        <fullName evidence="6">Ribosomal RNA small subunit methyltransferase H</fullName>
        <ecNumber evidence="6">2.1.1.199</ecNumber>
    </recommendedName>
    <alternativeName>
        <fullName evidence="6">16S rRNA m(4)C1402 methyltransferase</fullName>
    </alternativeName>
    <alternativeName>
        <fullName evidence="6">rRNA (cytosine-N(4)-)-methyltransferase RsmH</fullName>
    </alternativeName>
</protein>
<evidence type="ECO:0000256" key="6">
    <source>
        <dbReference type="HAMAP-Rule" id="MF_01007"/>
    </source>
</evidence>
<dbReference type="GO" id="GO:0070475">
    <property type="term" value="P:rRNA base methylation"/>
    <property type="evidence" value="ECO:0007669"/>
    <property type="project" value="UniProtKB-UniRule"/>
</dbReference>
<dbReference type="AlphaFoldDB" id="A0A1G2D2R8"/>
<evidence type="ECO:0000313" key="8">
    <source>
        <dbReference type="Proteomes" id="UP000177996"/>
    </source>
</evidence>
<organism evidence="7 8">
    <name type="scientific">Candidatus Lloydbacteria bacterium RIFCSPHIGHO2_02_FULL_50_13</name>
    <dbReference type="NCBI Taxonomy" id="1798661"/>
    <lineage>
        <taxon>Bacteria</taxon>
        <taxon>Candidatus Lloydiibacteriota</taxon>
    </lineage>
</organism>
<comment type="similarity">
    <text evidence="1 6">Belongs to the methyltransferase superfamily. RsmH family.</text>
</comment>
<dbReference type="PIRSF" id="PIRSF004486">
    <property type="entry name" value="MraW"/>
    <property type="match status" value="1"/>
</dbReference>
<dbReference type="Proteomes" id="UP000177996">
    <property type="component" value="Unassembled WGS sequence"/>
</dbReference>
<dbReference type="Pfam" id="PF01795">
    <property type="entry name" value="Methyltransf_5"/>
    <property type="match status" value="1"/>
</dbReference>
<keyword evidence="5 6" id="KW-0949">S-adenosyl-L-methionine</keyword>
<proteinExistence type="inferred from homology"/>
<evidence type="ECO:0000256" key="5">
    <source>
        <dbReference type="ARBA" id="ARBA00022691"/>
    </source>
</evidence>
<evidence type="ECO:0000256" key="2">
    <source>
        <dbReference type="ARBA" id="ARBA00022552"/>
    </source>
</evidence>
<dbReference type="GO" id="GO:0005737">
    <property type="term" value="C:cytoplasm"/>
    <property type="evidence" value="ECO:0007669"/>
    <property type="project" value="UniProtKB-SubCell"/>
</dbReference>
<dbReference type="PANTHER" id="PTHR11265">
    <property type="entry name" value="S-ADENOSYL-METHYLTRANSFERASE MRAW"/>
    <property type="match status" value="1"/>
</dbReference>
<dbReference type="STRING" id="1798661.A3D65_06695"/>
<keyword evidence="6" id="KW-0963">Cytoplasm</keyword>